<gene>
    <name evidence="1" type="ORF">F5I99_14255</name>
</gene>
<accession>A0A5J6LH29</accession>
<proteinExistence type="predicted"/>
<dbReference type="InterPro" id="IPR027266">
    <property type="entry name" value="TrmE/GcvT-like"/>
</dbReference>
<evidence type="ECO:0008006" key="3">
    <source>
        <dbReference type="Google" id="ProtNLM"/>
    </source>
</evidence>
<dbReference type="EMBL" id="CP044222">
    <property type="protein sequence ID" value="QEW07566.1"/>
    <property type="molecule type" value="Genomic_DNA"/>
</dbReference>
<reference evidence="1 2" key="1">
    <citation type="submission" date="2019-09" db="EMBL/GenBank/DDBJ databases">
        <title>Nitrincola iocasae sp. nov., a bacterium isolated from the sediment collected at a cold seep field in South China Sea.</title>
        <authorList>
            <person name="Zhang H."/>
            <person name="Wang H."/>
            <person name="Li C."/>
        </authorList>
    </citation>
    <scope>NUCLEOTIDE SEQUENCE [LARGE SCALE GENOMIC DNA]</scope>
    <source>
        <strain evidence="1 2">KXZD1103</strain>
    </source>
</reference>
<dbReference type="SUPFAM" id="SSF103025">
    <property type="entry name" value="Folate-binding domain"/>
    <property type="match status" value="1"/>
</dbReference>
<evidence type="ECO:0000313" key="2">
    <source>
        <dbReference type="Proteomes" id="UP000325606"/>
    </source>
</evidence>
<sequence length="162" mass="17800">MNALKLTPVDAWQGWILTGPDSSEALQQADLPVPQQAFEALMHGGNLVAKTGRDEFMAFVLPDARQPLGEWCFRRHDSIFQLSGAAWMAVMAQVCQFDFRQLQPGDWQMLAVAGVNCWLYLSAEPEARLLIGCDPGFSQYLQDNLDAVIADVGPISEYPGGA</sequence>
<dbReference type="RefSeq" id="WP_151057115.1">
    <property type="nucleotide sequence ID" value="NZ_CP044222.1"/>
</dbReference>
<dbReference type="Gene3D" id="3.30.1360.120">
    <property type="entry name" value="Probable tRNA modification gtpase trme, domain 1"/>
    <property type="match status" value="1"/>
</dbReference>
<organism evidence="1 2">
    <name type="scientific">Nitrincola iocasae</name>
    <dbReference type="NCBI Taxonomy" id="2614693"/>
    <lineage>
        <taxon>Bacteria</taxon>
        <taxon>Pseudomonadati</taxon>
        <taxon>Pseudomonadota</taxon>
        <taxon>Gammaproteobacteria</taxon>
        <taxon>Oceanospirillales</taxon>
        <taxon>Oceanospirillaceae</taxon>
        <taxon>Nitrincola</taxon>
    </lineage>
</organism>
<evidence type="ECO:0000313" key="1">
    <source>
        <dbReference type="EMBL" id="QEW07566.1"/>
    </source>
</evidence>
<dbReference type="Proteomes" id="UP000325606">
    <property type="component" value="Chromosome"/>
</dbReference>
<dbReference type="AlphaFoldDB" id="A0A5J6LH29"/>
<protein>
    <recommendedName>
        <fullName evidence="3">Sarcosine oxidase subunit gamma</fullName>
    </recommendedName>
</protein>
<dbReference type="KEGG" id="nik:F5I99_14255"/>
<keyword evidence="2" id="KW-1185">Reference proteome</keyword>
<name>A0A5J6LH29_9GAMM</name>